<reference evidence="1 2" key="1">
    <citation type="submission" date="2023-03" db="EMBL/GenBank/DDBJ databases">
        <title>WGS of Gossypium arboreum.</title>
        <authorList>
            <person name="Yu D."/>
        </authorList>
    </citation>
    <scope>NUCLEOTIDE SEQUENCE [LARGE SCALE GENOMIC DNA]</scope>
    <source>
        <tissue evidence="1">Leaf</tissue>
    </source>
</reference>
<dbReference type="Proteomes" id="UP001358586">
    <property type="component" value="Chromosome 8"/>
</dbReference>
<name>A0ABR0P0F7_GOSAR</name>
<sequence length="155" mass="17445">MPSLPQKTEKGQHPPWIQLADAVRALLTTEPWGLFFEIIEATYLELTLELYSTFHLQAVMTEFDDSGMVQFCLSGLICQLIVPEFGVALGLYTEEFIDDDDFDRFHCHNHYSSSNCWKALVPASATYDPSCSKALALAPSLRYLHAILARTLTGR</sequence>
<accession>A0ABR0P0F7</accession>
<evidence type="ECO:0000313" key="1">
    <source>
        <dbReference type="EMBL" id="KAK5812105.1"/>
    </source>
</evidence>
<comment type="caution">
    <text evidence="1">The sequence shown here is derived from an EMBL/GenBank/DDBJ whole genome shotgun (WGS) entry which is preliminary data.</text>
</comment>
<dbReference type="EMBL" id="JARKNE010000008">
    <property type="protein sequence ID" value="KAK5812105.1"/>
    <property type="molecule type" value="Genomic_DNA"/>
</dbReference>
<organism evidence="1 2">
    <name type="scientific">Gossypium arboreum</name>
    <name type="common">Tree cotton</name>
    <name type="synonym">Gossypium nanking</name>
    <dbReference type="NCBI Taxonomy" id="29729"/>
    <lineage>
        <taxon>Eukaryota</taxon>
        <taxon>Viridiplantae</taxon>
        <taxon>Streptophyta</taxon>
        <taxon>Embryophyta</taxon>
        <taxon>Tracheophyta</taxon>
        <taxon>Spermatophyta</taxon>
        <taxon>Magnoliopsida</taxon>
        <taxon>eudicotyledons</taxon>
        <taxon>Gunneridae</taxon>
        <taxon>Pentapetalae</taxon>
        <taxon>rosids</taxon>
        <taxon>malvids</taxon>
        <taxon>Malvales</taxon>
        <taxon>Malvaceae</taxon>
        <taxon>Malvoideae</taxon>
        <taxon>Gossypium</taxon>
    </lineage>
</organism>
<gene>
    <name evidence="1" type="ORF">PVK06_027514</name>
</gene>
<proteinExistence type="predicted"/>
<keyword evidence="2" id="KW-1185">Reference proteome</keyword>
<evidence type="ECO:0000313" key="2">
    <source>
        <dbReference type="Proteomes" id="UP001358586"/>
    </source>
</evidence>
<protein>
    <submittedName>
        <fullName evidence="1">Uncharacterized protein</fullName>
    </submittedName>
</protein>